<dbReference type="InterPro" id="IPR036770">
    <property type="entry name" value="Ankyrin_rpt-contain_sf"/>
</dbReference>
<keyword evidence="4" id="KW-0647">Proteasome</keyword>
<dbReference type="PANTHER" id="PTHR24186:SF38">
    <property type="entry name" value="ANKYRIN REPEAT FAMILY PROTEIN"/>
    <property type="match status" value="1"/>
</dbReference>
<dbReference type="STRING" id="429701.A0A2G9G7W4"/>
<name>A0A2G9G7W4_9LAMI</name>
<dbReference type="PROSITE" id="PS50297">
    <property type="entry name" value="ANK_REP_REGION"/>
    <property type="match status" value="3"/>
</dbReference>
<reference evidence="5" key="1">
    <citation type="journal article" date="2018" name="Gigascience">
        <title>Genome assembly of the Pink Ipe (Handroanthus impetiginosus, Bignoniaceae), a highly valued, ecologically keystone Neotropical timber forest tree.</title>
        <authorList>
            <person name="Silva-Junior O.B."/>
            <person name="Grattapaglia D."/>
            <person name="Novaes E."/>
            <person name="Collevatti R.G."/>
        </authorList>
    </citation>
    <scope>NUCLEOTIDE SEQUENCE [LARGE SCALE GENOMIC DNA]</scope>
    <source>
        <strain evidence="5">cv. UFG-1</strain>
    </source>
</reference>
<evidence type="ECO:0000313" key="5">
    <source>
        <dbReference type="Proteomes" id="UP000231279"/>
    </source>
</evidence>
<dbReference type="OrthoDB" id="20872at2759"/>
<dbReference type="PROSITE" id="PS50088">
    <property type="entry name" value="ANK_REPEAT"/>
    <property type="match status" value="3"/>
</dbReference>
<dbReference type="EMBL" id="NKXS01006492">
    <property type="protein sequence ID" value="PIN01275.1"/>
    <property type="molecule type" value="Genomic_DNA"/>
</dbReference>
<dbReference type="GO" id="GO:0005886">
    <property type="term" value="C:plasma membrane"/>
    <property type="evidence" value="ECO:0007669"/>
    <property type="project" value="TreeGrafter"/>
</dbReference>
<protein>
    <submittedName>
        <fullName evidence="4">26S proteasome regulatory complex, subunit PSMD10</fullName>
    </submittedName>
</protein>
<dbReference type="SUPFAM" id="SSF48403">
    <property type="entry name" value="Ankyrin repeat"/>
    <property type="match status" value="1"/>
</dbReference>
<evidence type="ECO:0000256" key="3">
    <source>
        <dbReference type="PROSITE-ProRule" id="PRU00023"/>
    </source>
</evidence>
<feature type="repeat" description="ANK" evidence="3">
    <location>
        <begin position="115"/>
        <end position="136"/>
    </location>
</feature>
<organism evidence="4 5">
    <name type="scientific">Handroanthus impetiginosus</name>
    <dbReference type="NCBI Taxonomy" id="429701"/>
    <lineage>
        <taxon>Eukaryota</taxon>
        <taxon>Viridiplantae</taxon>
        <taxon>Streptophyta</taxon>
        <taxon>Embryophyta</taxon>
        <taxon>Tracheophyta</taxon>
        <taxon>Spermatophyta</taxon>
        <taxon>Magnoliopsida</taxon>
        <taxon>eudicotyledons</taxon>
        <taxon>Gunneridae</taxon>
        <taxon>Pentapetalae</taxon>
        <taxon>asterids</taxon>
        <taxon>lamiids</taxon>
        <taxon>Lamiales</taxon>
        <taxon>Bignoniaceae</taxon>
        <taxon>Crescentiina</taxon>
        <taxon>Tabebuia alliance</taxon>
        <taxon>Handroanthus</taxon>
    </lineage>
</organism>
<dbReference type="AlphaFoldDB" id="A0A2G9G7W4"/>
<comment type="caution">
    <text evidence="4">The sequence shown here is derived from an EMBL/GenBank/DDBJ whole genome shotgun (WGS) entry which is preliminary data.</text>
</comment>
<dbReference type="Gene3D" id="1.25.40.20">
    <property type="entry name" value="Ankyrin repeat-containing domain"/>
    <property type="match status" value="2"/>
</dbReference>
<dbReference type="PANTHER" id="PTHR24186">
    <property type="entry name" value="PROTEIN PHOSPHATASE 1 REGULATORY SUBUNIT"/>
    <property type="match status" value="1"/>
</dbReference>
<accession>A0A2G9G7W4</accession>
<keyword evidence="1" id="KW-0677">Repeat</keyword>
<dbReference type="Pfam" id="PF00023">
    <property type="entry name" value="Ank"/>
    <property type="match status" value="1"/>
</dbReference>
<dbReference type="SMART" id="SM00248">
    <property type="entry name" value="ANK"/>
    <property type="match status" value="6"/>
</dbReference>
<evidence type="ECO:0000256" key="2">
    <source>
        <dbReference type="ARBA" id="ARBA00023043"/>
    </source>
</evidence>
<dbReference type="Pfam" id="PF12796">
    <property type="entry name" value="Ank_2"/>
    <property type="match status" value="2"/>
</dbReference>
<dbReference type="Proteomes" id="UP000231279">
    <property type="component" value="Unassembled WGS sequence"/>
</dbReference>
<proteinExistence type="predicted"/>
<evidence type="ECO:0000313" key="4">
    <source>
        <dbReference type="EMBL" id="PIN01275.1"/>
    </source>
</evidence>
<keyword evidence="2 3" id="KW-0040">ANK repeat</keyword>
<dbReference type="InterPro" id="IPR002110">
    <property type="entry name" value="Ankyrin_rpt"/>
</dbReference>
<feature type="repeat" description="ANK" evidence="3">
    <location>
        <begin position="81"/>
        <end position="113"/>
    </location>
</feature>
<keyword evidence="5" id="KW-1185">Reference proteome</keyword>
<evidence type="ECO:0000256" key="1">
    <source>
        <dbReference type="ARBA" id="ARBA00022737"/>
    </source>
</evidence>
<feature type="repeat" description="ANK" evidence="3">
    <location>
        <begin position="41"/>
        <end position="63"/>
    </location>
</feature>
<sequence length="236" mass="26555">MTKKHIRDDTVLHIAARYGRTELLAEIPRLSPFMAGAENNKGETPLHEACRMGHDKILMMLMETDPWVASKPQLQELDDGENATFLHVAASEGHIAIVRKLLEMHPNVAQKLNKNGYSPLHHACSRGHLEITAILLGHDPERAFRFNRTGYALVHLAIINGSSKLLREFVSGFRRHKSFYQPDKNVDTSLHLAVSGGRHQIAEYIIKEGGGGGRAQINYQNFRGDNVEKMMSRNDF</sequence>
<dbReference type="GO" id="GO:0000502">
    <property type="term" value="C:proteasome complex"/>
    <property type="evidence" value="ECO:0007669"/>
    <property type="project" value="UniProtKB-KW"/>
</dbReference>
<gene>
    <name evidence="4" type="ORF">CDL12_26215</name>
</gene>